<dbReference type="GeneID" id="7449693"/>
<feature type="domain" description="PUM-HD" evidence="3">
    <location>
        <begin position="1"/>
        <end position="303"/>
    </location>
</feature>
<dbReference type="PANTHER" id="PTHR12537:SF12">
    <property type="entry name" value="MATERNAL PROTEIN PUMILIO"/>
    <property type="match status" value="1"/>
</dbReference>
<protein>
    <submittedName>
        <fullName evidence="4">RNA binding protein of the pumilio family</fullName>
    </submittedName>
</protein>
<reference evidence="4 5" key="1">
    <citation type="journal article" date="2004" name="Science">
        <title>The genome of the diatom Thalassiosira pseudonana: ecology, evolution, and metabolism.</title>
        <authorList>
            <person name="Armbrust E.V."/>
            <person name="Berges J.A."/>
            <person name="Bowler C."/>
            <person name="Green B.R."/>
            <person name="Martinez D."/>
            <person name="Putnam N.H."/>
            <person name="Zhou S."/>
            <person name="Allen A.E."/>
            <person name="Apt K.E."/>
            <person name="Bechner M."/>
            <person name="Brzezinski M.A."/>
            <person name="Chaal B.K."/>
            <person name="Chiovitti A."/>
            <person name="Davis A.K."/>
            <person name="Demarest M.S."/>
            <person name="Detter J.C."/>
            <person name="Glavina T."/>
            <person name="Goodstein D."/>
            <person name="Hadi M.Z."/>
            <person name="Hellsten U."/>
            <person name="Hildebrand M."/>
            <person name="Jenkins B.D."/>
            <person name="Jurka J."/>
            <person name="Kapitonov V.V."/>
            <person name="Kroger N."/>
            <person name="Lau W.W."/>
            <person name="Lane T.W."/>
            <person name="Larimer F.W."/>
            <person name="Lippmeier J.C."/>
            <person name="Lucas S."/>
            <person name="Medina M."/>
            <person name="Montsant A."/>
            <person name="Obornik M."/>
            <person name="Parker M.S."/>
            <person name="Palenik B."/>
            <person name="Pazour G.J."/>
            <person name="Richardson P.M."/>
            <person name="Rynearson T.A."/>
            <person name="Saito M.A."/>
            <person name="Schwartz D.C."/>
            <person name="Thamatrakoln K."/>
            <person name="Valentin K."/>
            <person name="Vardi A."/>
            <person name="Wilkerson F.P."/>
            <person name="Rokhsar D.S."/>
        </authorList>
    </citation>
    <scope>NUCLEOTIDE SEQUENCE [LARGE SCALE GENOMIC DNA]</scope>
    <source>
        <strain evidence="4 5">CCMP1335</strain>
    </source>
</reference>
<dbReference type="SMART" id="SM00025">
    <property type="entry name" value="Pumilio"/>
    <property type="match status" value="6"/>
</dbReference>
<dbReference type="InParanoid" id="B8C235"/>
<dbReference type="PaxDb" id="35128-Thaps262433"/>
<dbReference type="STRING" id="35128.B8C235"/>
<dbReference type="RefSeq" id="XP_002290571.1">
    <property type="nucleotide sequence ID" value="XM_002290535.1"/>
</dbReference>
<dbReference type="InterPro" id="IPR033133">
    <property type="entry name" value="PUM-HD"/>
</dbReference>
<name>B8C235_THAPS</name>
<dbReference type="GO" id="GO:0005737">
    <property type="term" value="C:cytoplasm"/>
    <property type="evidence" value="ECO:0000318"/>
    <property type="project" value="GO_Central"/>
</dbReference>
<dbReference type="InterPro" id="IPR001313">
    <property type="entry name" value="Pumilio_RNA-bd_rpt"/>
</dbReference>
<feature type="repeat" description="Pumilio" evidence="2">
    <location>
        <begin position="81"/>
        <end position="117"/>
    </location>
</feature>
<dbReference type="InterPro" id="IPR016024">
    <property type="entry name" value="ARM-type_fold"/>
</dbReference>
<evidence type="ECO:0000259" key="3">
    <source>
        <dbReference type="PROSITE" id="PS50303"/>
    </source>
</evidence>
<proteinExistence type="predicted"/>
<evidence type="ECO:0000256" key="2">
    <source>
        <dbReference type="PROSITE-ProRule" id="PRU00317"/>
    </source>
</evidence>
<dbReference type="EMBL" id="CM000642">
    <property type="protein sequence ID" value="EED92323.1"/>
    <property type="molecule type" value="Genomic_DNA"/>
</dbReference>
<evidence type="ECO:0000256" key="1">
    <source>
        <dbReference type="ARBA" id="ARBA00022737"/>
    </source>
</evidence>
<dbReference type="GO" id="GO:0010608">
    <property type="term" value="P:post-transcriptional regulation of gene expression"/>
    <property type="evidence" value="ECO:0000318"/>
    <property type="project" value="GO_Central"/>
</dbReference>
<dbReference type="OMA" id="CIRVITD"/>
<organism evidence="4 5">
    <name type="scientific">Thalassiosira pseudonana</name>
    <name type="common">Marine diatom</name>
    <name type="synonym">Cyclotella nana</name>
    <dbReference type="NCBI Taxonomy" id="35128"/>
    <lineage>
        <taxon>Eukaryota</taxon>
        <taxon>Sar</taxon>
        <taxon>Stramenopiles</taxon>
        <taxon>Ochrophyta</taxon>
        <taxon>Bacillariophyta</taxon>
        <taxon>Coscinodiscophyceae</taxon>
        <taxon>Thalassiosirophycidae</taxon>
        <taxon>Thalassiosirales</taxon>
        <taxon>Thalassiosiraceae</taxon>
        <taxon>Thalassiosira</taxon>
    </lineage>
</organism>
<dbReference type="Gene3D" id="1.25.10.10">
    <property type="entry name" value="Leucine-rich Repeat Variant"/>
    <property type="match status" value="1"/>
</dbReference>
<dbReference type="KEGG" id="tps:THAPSDRAFT_262433"/>
<dbReference type="AlphaFoldDB" id="B8C235"/>
<feature type="non-terminal residue" evidence="4">
    <location>
        <position position="303"/>
    </location>
</feature>
<keyword evidence="5" id="KW-1185">Reference proteome</keyword>
<sequence>QIFFMLPQTTGLILEVATADEGTRRFVQKRIKLGTDEEKQLGLTAALSSLEELWSDPHGNFMLQAIFENGTETMKKELMAAIYEEDVMNLSLHMHGCRVIQRAMRTLDRDDLTKLISEFHEKVITLIHDPNGNHVIQGCIRVITDELQFIIYDVISNVDTLSKHRYGCRVVQRVIEYCVEKQKEAVLEVIISCVQNEKSIVEDQYGNYVIQQTIVCGKEEHQAAILEALIADGAFSRLCKHKYASNVVEGMLKRGSMVNKELIAKELLKASGNNGVCCAVELAKDPIANYVVKSAIEVLEEGE</sequence>
<dbReference type="HOGENOM" id="CLU_004017_8_1_1"/>
<dbReference type="Pfam" id="PF00806">
    <property type="entry name" value="PUF"/>
    <property type="match status" value="8"/>
</dbReference>
<feature type="non-terminal residue" evidence="4">
    <location>
        <position position="1"/>
    </location>
</feature>
<evidence type="ECO:0000313" key="4">
    <source>
        <dbReference type="EMBL" id="EED92323.1"/>
    </source>
</evidence>
<dbReference type="GO" id="GO:0003729">
    <property type="term" value="F:mRNA binding"/>
    <property type="evidence" value="ECO:0000318"/>
    <property type="project" value="GO_Central"/>
</dbReference>
<dbReference type="Proteomes" id="UP000001449">
    <property type="component" value="Chromosome 5"/>
</dbReference>
<feature type="repeat" description="Pumilio" evidence="2">
    <location>
        <begin position="45"/>
        <end position="80"/>
    </location>
</feature>
<dbReference type="PROSITE" id="PS50302">
    <property type="entry name" value="PUM"/>
    <property type="match status" value="4"/>
</dbReference>
<dbReference type="PROSITE" id="PS50303">
    <property type="entry name" value="PUM_HD"/>
    <property type="match status" value="1"/>
</dbReference>
<dbReference type="eggNOG" id="KOG1488">
    <property type="taxonomic scope" value="Eukaryota"/>
</dbReference>
<keyword evidence="1" id="KW-0677">Repeat</keyword>
<accession>B8C235</accession>
<dbReference type="SUPFAM" id="SSF48371">
    <property type="entry name" value="ARM repeat"/>
    <property type="match status" value="1"/>
</dbReference>
<dbReference type="InterPro" id="IPR011989">
    <property type="entry name" value="ARM-like"/>
</dbReference>
<gene>
    <name evidence="4" type="ORF">THAPSDRAFT_262433</name>
</gene>
<evidence type="ECO:0000313" key="5">
    <source>
        <dbReference type="Proteomes" id="UP000001449"/>
    </source>
</evidence>
<reference evidence="4 5" key="2">
    <citation type="journal article" date="2008" name="Nature">
        <title>The Phaeodactylum genome reveals the evolutionary history of diatom genomes.</title>
        <authorList>
            <person name="Bowler C."/>
            <person name="Allen A.E."/>
            <person name="Badger J.H."/>
            <person name="Grimwood J."/>
            <person name="Jabbari K."/>
            <person name="Kuo A."/>
            <person name="Maheswari U."/>
            <person name="Martens C."/>
            <person name="Maumus F."/>
            <person name="Otillar R.P."/>
            <person name="Rayko E."/>
            <person name="Salamov A."/>
            <person name="Vandepoele K."/>
            <person name="Beszteri B."/>
            <person name="Gruber A."/>
            <person name="Heijde M."/>
            <person name="Katinka M."/>
            <person name="Mock T."/>
            <person name="Valentin K."/>
            <person name="Verret F."/>
            <person name="Berges J.A."/>
            <person name="Brownlee C."/>
            <person name="Cadoret J.P."/>
            <person name="Chiovitti A."/>
            <person name="Choi C.J."/>
            <person name="Coesel S."/>
            <person name="De Martino A."/>
            <person name="Detter J.C."/>
            <person name="Durkin C."/>
            <person name="Falciatore A."/>
            <person name="Fournet J."/>
            <person name="Haruta M."/>
            <person name="Huysman M.J."/>
            <person name="Jenkins B.D."/>
            <person name="Jiroutova K."/>
            <person name="Jorgensen R.E."/>
            <person name="Joubert Y."/>
            <person name="Kaplan A."/>
            <person name="Kroger N."/>
            <person name="Kroth P.G."/>
            <person name="La Roche J."/>
            <person name="Lindquist E."/>
            <person name="Lommer M."/>
            <person name="Martin-Jezequel V."/>
            <person name="Lopez P.J."/>
            <person name="Lucas S."/>
            <person name="Mangogna M."/>
            <person name="McGinnis K."/>
            <person name="Medlin L.K."/>
            <person name="Montsant A."/>
            <person name="Oudot-Le Secq M.P."/>
            <person name="Napoli C."/>
            <person name="Obornik M."/>
            <person name="Parker M.S."/>
            <person name="Petit J.L."/>
            <person name="Porcel B.M."/>
            <person name="Poulsen N."/>
            <person name="Robison M."/>
            <person name="Rychlewski L."/>
            <person name="Rynearson T.A."/>
            <person name="Schmutz J."/>
            <person name="Shapiro H."/>
            <person name="Siaut M."/>
            <person name="Stanley M."/>
            <person name="Sussman M.R."/>
            <person name="Taylor A.R."/>
            <person name="Vardi A."/>
            <person name="von Dassow P."/>
            <person name="Vyverman W."/>
            <person name="Willis A."/>
            <person name="Wyrwicz L.S."/>
            <person name="Rokhsar D.S."/>
            <person name="Weissenbach J."/>
            <person name="Armbrust E.V."/>
            <person name="Green B.R."/>
            <person name="Van de Peer Y."/>
            <person name="Grigoriev I.V."/>
        </authorList>
    </citation>
    <scope>NUCLEOTIDE SEQUENCE [LARGE SCALE GENOMIC DNA]</scope>
    <source>
        <strain evidence="4 5">CCMP1335</strain>
    </source>
</reference>
<dbReference type="PANTHER" id="PTHR12537">
    <property type="entry name" value="RNA BINDING PROTEIN PUMILIO-RELATED"/>
    <property type="match status" value="1"/>
</dbReference>
<feature type="repeat" description="Pumilio" evidence="2">
    <location>
        <begin position="192"/>
        <end position="227"/>
    </location>
</feature>
<feature type="repeat" description="Pumilio" evidence="2">
    <location>
        <begin position="153"/>
        <end position="188"/>
    </location>
</feature>